<evidence type="ECO:0000313" key="1">
    <source>
        <dbReference type="EMBL" id="QIZ71448.1"/>
    </source>
</evidence>
<sequence length="185" mass="20999">MKQLFYSVLLVSLTGALFPGAVLSYSDIRPSSLTPASHRLKLAQTNQSRAISEQLYGLWEAREPESGQLGRFLFTSDGQLYIYEVDSSSVYKAEYRINTNTEPMQLDLLFEGELILTIFALTETGQLQLETQEIYPNNFRPTAFINPVAFDRLGDGVGERKEYEQLIAIEQAHIEATETLWYCKV</sequence>
<gene>
    <name evidence="1" type="ORF">HCG48_13360</name>
</gene>
<evidence type="ECO:0000313" key="2">
    <source>
        <dbReference type="Proteomes" id="UP000500857"/>
    </source>
</evidence>
<reference evidence="1 2" key="1">
    <citation type="submission" date="2020-04" db="EMBL/GenBank/DDBJ databases">
        <authorList>
            <person name="Basu S."/>
            <person name="Maruthanayagam V."/>
            <person name="Chakraborty S."/>
            <person name="Pramanik A."/>
            <person name="Mukherjee J."/>
            <person name="Brink B."/>
        </authorList>
    </citation>
    <scope>NUCLEOTIDE SEQUENCE [LARGE SCALE GENOMIC DNA]</scope>
    <source>
        <strain evidence="1 2">AP17</strain>
    </source>
</reference>
<accession>A0A6H1TXV9</accession>
<protein>
    <submittedName>
        <fullName evidence="1">Uncharacterized protein</fullName>
    </submittedName>
</protein>
<dbReference type="EMBL" id="CP051167">
    <property type="protein sequence ID" value="QIZ71448.1"/>
    <property type="molecule type" value="Genomic_DNA"/>
</dbReference>
<organism evidence="1 2">
    <name type="scientific">Oxynema aestuarii AP17</name>
    <dbReference type="NCBI Taxonomy" id="2064643"/>
    <lineage>
        <taxon>Bacteria</taxon>
        <taxon>Bacillati</taxon>
        <taxon>Cyanobacteriota</taxon>
        <taxon>Cyanophyceae</taxon>
        <taxon>Oscillatoriophycideae</taxon>
        <taxon>Oscillatoriales</taxon>
        <taxon>Oscillatoriaceae</taxon>
        <taxon>Oxynema</taxon>
        <taxon>Oxynema aestuarii</taxon>
    </lineage>
</organism>
<name>A0A6H1TXV9_9CYAN</name>
<dbReference type="AlphaFoldDB" id="A0A6H1TXV9"/>
<dbReference type="RefSeq" id="WP_168569600.1">
    <property type="nucleotide sequence ID" value="NZ_CP051167.1"/>
</dbReference>
<dbReference type="Proteomes" id="UP000500857">
    <property type="component" value="Chromosome"/>
</dbReference>
<dbReference type="KEGG" id="oxy:HCG48_13360"/>
<keyword evidence="2" id="KW-1185">Reference proteome</keyword>
<proteinExistence type="predicted"/>